<feature type="signal peptide" evidence="3">
    <location>
        <begin position="1"/>
        <end position="27"/>
    </location>
</feature>
<dbReference type="InterPro" id="IPR006530">
    <property type="entry name" value="YD"/>
</dbReference>
<evidence type="ECO:0000256" key="2">
    <source>
        <dbReference type="SAM" id="MobiDB-lite"/>
    </source>
</evidence>
<sequence length="2292" mass="247813">MTAKGVRRRVALLVPAVLVGSILQATAAPLAEARDLPRVPKAEKPLTGHGVTPRHRTSDGEPRVPKTAPHHGWARAGSATVTLKPGAKAATVHAGSLPVSLITKPKPKPQPESKPEAKPKPEARSGRHTPLSGPATVRVLDQKTARRAGVDGLLFSLTPQARAKGDTVGVRVDYAKFAQAYGGAYGARLRLVRLPACAATHPTAAKCATAIPVASHNDTSTHTLTASAVTTSTATTSTATPSTRSAATPMLLAATTGSSSDHGDYTATQLSASSAWQTNLNTGDFSWSYDMPVPGVPGAFSPKVTLAYSSGGIDGRTANTNNQASWAGDGFNLWPGSIERSYKSCADDGVKNADGSKPGDVCWAYDNATLSFNGHSGELIATGTNSFRIKGDDGTKVDRLYGSDTNVRANGAHNDEYWRVTTTDGTRYYFGYNRLTGWASGDPETNSTWTVPVYGDDDGEPCHAAAFADSWCQQAWRWNLDYAVDAHGNTIAYYYNKETNYYARDLKPSDETVYDRGGYLDRIEYGLRNSSNYSAKALARVRFTSAERCLPETGVTCDPSTIDDKSFYWYDTPWDLNCKSGEDCTKSYSPSFWTRKRLTGVTTETLQSGGTYAAVDNWTLAHRWGTSDIDYQLLLDSLQHTGKSASTEIALPKVTFDYDQRANRLDVSGDDTSPFIKERLSGISDESGGELAVEYSTAACDASDLPTPQTNTTRCFPVYFTKEGDADPSLQWFNKYVVDSVTQIDRTQSSPEMLTRYSYLDGAAWHYDDDDGLTKEKYKTWGTWRGYGHVRVQTGGQDPVGMKSQTDHYFLRGMDGDRASPSGGTKSVTVSDDHGGTITDHDSVAGFEYKTESYSGPGGQVLEKTVNTPWHHQTASRVRTWGTTTANLTGTASTRTWTSLDGGAGTDWRTTYKTNTFEDTAGRVTQTDDFGDESTAKDNRCTRTTYVDNTTAWILTKPSRSETVAVKCADTPDRTKDVISDVRTAYDGQDYGVAPTKGDATRTASLLSHDGTTGTYLEAGATFDTYGRQLTSTDITATVKATETTAPARTARTDGRTTTTAYTPTTGFPTSSTVTTPPATVGDSTTAQTTTTTYDPVRGLPTTVLDANSKRTDSTYDALGRSLKVWLPNRVKANGDTPNYEFSYTITDGKPAAVGTTTLYGTGRRTAYTLYDGFLRPRQIQAPGPDGGRLVNDTFYDERGLTSKTFASYYNTSAPSSDLLVPDNALSVETQTWNTYDGLGRVVRSQQMAGNGDHGTVLSTTTTAYGGDRTTVTPPQGATPTTTVKDARGNTTELWQYHGATPTGTPDKTLYEYNPAGKLTQLTDPVGNDWTYQYDQRGNETQVTDPDKGTTTSKYDDFGQQTYTLDANQKKITHVYDNLGRETETHDGDASGTLLTKHVWDPSGFKGQLASATRYVGGSTGSAYTTTYSLYDTLYRPHRTTVTIPSSEGVLAGSYQKNVQYNVDGTVQSASYPAAGGIAAETVAPTYDDVLRVKTIGGSGGATYLTNTAYSYTGKPLQYTYQASGGAKTDLTNTYEWGTQRLHNSSVNRDGVSGTDKSATYSYDESGDITAISDVSRDGTDNQCFTYDYLGRLTEAWAQNTTTCAQAPSASVLGGPAPYWQSYTYDLSGNRRSQTEHDTTGDTGKDVERTYGYPSPGSTRPHALTQVDTTGPDGVSQDTYTYDDAGNTHTRTIDGDQQTLTWDAEGHLTKVTKPDGSGGTATTSYVYDADGNRLITRTDADTTLYLGDTELTLAKNATTAKATRYYDLGGGNQAVRTSDNKLSFLISDQNGTSQLAIDAANATLRQRRSTPFGTGRGAAPADWPGDKGYVGGTDDASTGLVHLGARDYDPTTGRFLSVDPVLDPTDPQQLNAYAYSNSSPVSHSDPTGLHLDCGGWGSDVPCPKNDQNGDGHPDHPTTKKSSSSSSKSPGLTKDQKKKVQKVYDYFFNPNQCFGNAFNPDPKFDVCYTQAEIDADKQLGKELLSALGDMTVLVPWVRCVKGNQDECDVLGEAISTWDIGAVEGGSVRFIRTLSRDAKRTCSFTPSTKVLLAGGKTRPIGKVRPGDEVEAADPANGRHRGARTVAARLVHRDQDLVDLRISDGHRASRTLHTTYGHPFWDDTLHAWVPAGRLVPGHSLITAGDRHVVVAQVVARPGAAEMYNLTVTELHTYYVLAGGTPVLVHNDDKNLCHLLGISQVTLNKLVGDAYRDHIADSMRQRGLNVVTEAEKPHLLEFPTPYGKRKYDIGMLDSNGDVSWYIETKSGGVQKDPLQEKKDAWLKKNLGIKIQYVFDE</sequence>
<feature type="compositionally biased region" description="Low complexity" evidence="2">
    <location>
        <begin position="1919"/>
        <end position="1928"/>
    </location>
</feature>
<feature type="region of interest" description="Disordered" evidence="2">
    <location>
        <begin position="1045"/>
        <end position="1097"/>
    </location>
</feature>
<feature type="chain" id="PRO_5024331034" evidence="3">
    <location>
        <begin position="28"/>
        <end position="2292"/>
    </location>
</feature>
<dbReference type="InterPro" id="IPR003587">
    <property type="entry name" value="Hint_dom_N"/>
</dbReference>
<feature type="compositionally biased region" description="Basic and acidic residues" evidence="2">
    <location>
        <begin position="109"/>
        <end position="125"/>
    </location>
</feature>
<dbReference type="Proteomes" id="UP000400924">
    <property type="component" value="Unassembled WGS sequence"/>
</dbReference>
<reference evidence="5 6" key="1">
    <citation type="submission" date="2019-07" db="EMBL/GenBank/DDBJ databases">
        <title>New species of Amycolatopsis and Streptomyces.</title>
        <authorList>
            <person name="Duangmal K."/>
            <person name="Teo W.F.A."/>
            <person name="Lipun K."/>
        </authorList>
    </citation>
    <scope>NUCLEOTIDE SEQUENCE [LARGE SCALE GENOMIC DNA]</scope>
    <source>
        <strain evidence="5 6">NBRC 106415</strain>
    </source>
</reference>
<dbReference type="NCBIfam" id="TIGR01643">
    <property type="entry name" value="YD_repeat_2x"/>
    <property type="match status" value="1"/>
</dbReference>
<dbReference type="InterPro" id="IPR022385">
    <property type="entry name" value="Rhs_assc_core"/>
</dbReference>
<dbReference type="Pfam" id="PF07591">
    <property type="entry name" value="PT-HINT"/>
    <property type="match status" value="1"/>
</dbReference>
<dbReference type="PANTHER" id="PTHR32305">
    <property type="match status" value="1"/>
</dbReference>
<evidence type="ECO:0000259" key="4">
    <source>
        <dbReference type="SMART" id="SM00306"/>
    </source>
</evidence>
<keyword evidence="6" id="KW-1185">Reference proteome</keyword>
<dbReference type="NCBIfam" id="TIGR03696">
    <property type="entry name" value="Rhs_assc_core"/>
    <property type="match status" value="1"/>
</dbReference>
<proteinExistence type="predicted"/>
<feature type="region of interest" description="Disordered" evidence="2">
    <location>
        <begin position="1901"/>
        <end position="1935"/>
    </location>
</feature>
<dbReference type="CDD" id="cd00081">
    <property type="entry name" value="Hint"/>
    <property type="match status" value="1"/>
</dbReference>
<dbReference type="SUPFAM" id="SSF51294">
    <property type="entry name" value="Hedgehog/intein (Hint) domain"/>
    <property type="match status" value="1"/>
</dbReference>
<organism evidence="5 6">
    <name type="scientific">Streptomyces spongiae</name>
    <dbReference type="NCBI Taxonomy" id="565072"/>
    <lineage>
        <taxon>Bacteria</taxon>
        <taxon>Bacillati</taxon>
        <taxon>Actinomycetota</taxon>
        <taxon>Actinomycetes</taxon>
        <taxon>Kitasatosporales</taxon>
        <taxon>Streptomycetaceae</taxon>
        <taxon>Streptomyces</taxon>
    </lineage>
</organism>
<feature type="region of interest" description="Disordered" evidence="2">
    <location>
        <begin position="1857"/>
        <end position="1886"/>
    </location>
</feature>
<feature type="region of interest" description="Disordered" evidence="2">
    <location>
        <begin position="94"/>
        <end position="135"/>
    </location>
</feature>
<gene>
    <name evidence="5" type="ORF">FNH08_11555</name>
</gene>
<dbReference type="EMBL" id="VJZC01000056">
    <property type="protein sequence ID" value="MPY57780.1"/>
    <property type="molecule type" value="Genomic_DNA"/>
</dbReference>
<feature type="compositionally biased region" description="Basic and acidic residues" evidence="2">
    <location>
        <begin position="36"/>
        <end position="46"/>
    </location>
</feature>
<feature type="compositionally biased region" description="Basic and acidic residues" evidence="2">
    <location>
        <begin position="1633"/>
        <end position="1649"/>
    </location>
</feature>
<dbReference type="Pfam" id="PF05593">
    <property type="entry name" value="RHS_repeat"/>
    <property type="match status" value="1"/>
</dbReference>
<protein>
    <submittedName>
        <fullName evidence="5">Sugar-binding protein</fullName>
    </submittedName>
</protein>
<accession>A0A5N8XE46</accession>
<evidence type="ECO:0000256" key="3">
    <source>
        <dbReference type="SAM" id="SignalP"/>
    </source>
</evidence>
<feature type="region of interest" description="Disordered" evidence="2">
    <location>
        <begin position="1630"/>
        <end position="1675"/>
    </location>
</feature>
<evidence type="ECO:0000313" key="5">
    <source>
        <dbReference type="EMBL" id="MPY57780.1"/>
    </source>
</evidence>
<dbReference type="Pfam" id="PF25023">
    <property type="entry name" value="TEN_YD-shell"/>
    <property type="match status" value="1"/>
</dbReference>
<feature type="region of interest" description="Disordered" evidence="2">
    <location>
        <begin position="36"/>
        <end position="75"/>
    </location>
</feature>
<dbReference type="InterPro" id="IPR050708">
    <property type="entry name" value="T6SS_VgrG/RHS"/>
</dbReference>
<keyword evidence="1" id="KW-0677">Repeat</keyword>
<feature type="compositionally biased region" description="Low complexity" evidence="2">
    <location>
        <begin position="1045"/>
        <end position="1093"/>
    </location>
</feature>
<dbReference type="PANTHER" id="PTHR32305:SF17">
    <property type="entry name" value="TRNA NUCLEASE WAPA"/>
    <property type="match status" value="1"/>
</dbReference>
<dbReference type="InterPro" id="IPR056823">
    <property type="entry name" value="TEN-like_YD-shell"/>
</dbReference>
<dbReference type="Gene3D" id="2.170.16.10">
    <property type="entry name" value="Hedgehog/Intein (Hint) domain"/>
    <property type="match status" value="1"/>
</dbReference>
<evidence type="ECO:0000256" key="1">
    <source>
        <dbReference type="ARBA" id="ARBA00022737"/>
    </source>
</evidence>
<feature type="region of interest" description="Disordered" evidence="2">
    <location>
        <begin position="813"/>
        <end position="843"/>
    </location>
</feature>
<name>A0A5N8XE46_9ACTN</name>
<feature type="compositionally biased region" description="Basic and acidic residues" evidence="2">
    <location>
        <begin position="831"/>
        <end position="843"/>
    </location>
</feature>
<feature type="compositionally biased region" description="Polar residues" evidence="2">
    <location>
        <begin position="1866"/>
        <end position="1885"/>
    </location>
</feature>
<feature type="compositionally biased region" description="Basic and acidic residues" evidence="2">
    <location>
        <begin position="1907"/>
        <end position="1917"/>
    </location>
</feature>
<dbReference type="SMART" id="SM00306">
    <property type="entry name" value="HintN"/>
    <property type="match status" value="1"/>
</dbReference>
<dbReference type="InterPro" id="IPR036844">
    <property type="entry name" value="Hint_dom_sf"/>
</dbReference>
<dbReference type="InterPro" id="IPR031325">
    <property type="entry name" value="RHS_repeat"/>
</dbReference>
<dbReference type="Gene3D" id="2.180.10.10">
    <property type="entry name" value="RHS repeat-associated core"/>
    <property type="match status" value="1"/>
</dbReference>
<keyword evidence="3" id="KW-0732">Signal</keyword>
<feature type="domain" description="Hint" evidence="4">
    <location>
        <begin position="2039"/>
        <end position="2141"/>
    </location>
</feature>
<dbReference type="OrthoDB" id="291011at2"/>
<evidence type="ECO:0000313" key="6">
    <source>
        <dbReference type="Proteomes" id="UP000400924"/>
    </source>
</evidence>
<comment type="caution">
    <text evidence="5">The sequence shown here is derived from an EMBL/GenBank/DDBJ whole genome shotgun (WGS) entry which is preliminary data.</text>
</comment>